<reference evidence="11 12" key="1">
    <citation type="submission" date="2024-06" db="EMBL/GenBank/DDBJ databases">
        <authorList>
            <person name="Tuo L."/>
        </authorList>
    </citation>
    <scope>NUCLEOTIDE SEQUENCE [LARGE SCALE GENOMIC DNA]</scope>
    <source>
        <strain evidence="11 12">ZMM04-5</strain>
    </source>
</reference>
<keyword evidence="6" id="KW-0249">Electron transport</keyword>
<accession>A0ABV3R2X0</accession>
<evidence type="ECO:0000256" key="5">
    <source>
        <dbReference type="ARBA" id="ARBA00022764"/>
    </source>
</evidence>
<evidence type="ECO:0000256" key="7">
    <source>
        <dbReference type="ARBA" id="ARBA00023008"/>
    </source>
</evidence>
<sequence length="145" mass="15723">MRSQILALFLSLSASSSALAEMHEVRMLNRGAAGPMVYEPEFVHARPGDTAKFLNGSRGHNAVTVDGMLPEKSSGFKGNLNEEIEVSLDQEGFYGIKCSPHYAMGMVMVIRVGDAALPDDFVRADVPARARRRFGEIIARAGLAQ</sequence>
<gene>
    <name evidence="11" type="ORF">ABUE31_16880</name>
</gene>
<evidence type="ECO:0000256" key="6">
    <source>
        <dbReference type="ARBA" id="ARBA00022982"/>
    </source>
</evidence>
<comment type="subcellular location">
    <subcellularLocation>
        <location evidence="2">Periplasm</location>
    </subcellularLocation>
</comment>
<evidence type="ECO:0000256" key="8">
    <source>
        <dbReference type="NCBIfam" id="TIGR02375"/>
    </source>
</evidence>
<dbReference type="InterPro" id="IPR008972">
    <property type="entry name" value="Cupredoxin"/>
</dbReference>
<evidence type="ECO:0000256" key="2">
    <source>
        <dbReference type="ARBA" id="ARBA00004418"/>
    </source>
</evidence>
<dbReference type="CDD" id="cd04218">
    <property type="entry name" value="Pseudoazurin"/>
    <property type="match status" value="1"/>
</dbReference>
<evidence type="ECO:0000256" key="9">
    <source>
        <dbReference type="SAM" id="SignalP"/>
    </source>
</evidence>
<feature type="chain" id="PRO_5046436509" description="Pseudoazurin" evidence="9">
    <location>
        <begin position="21"/>
        <end position="145"/>
    </location>
</feature>
<dbReference type="InterPro" id="IPR012745">
    <property type="entry name" value="Pseudoazurin"/>
</dbReference>
<keyword evidence="3" id="KW-0813">Transport</keyword>
<dbReference type="Proteomes" id="UP001556196">
    <property type="component" value="Unassembled WGS sequence"/>
</dbReference>
<proteinExistence type="predicted"/>
<evidence type="ECO:0000256" key="4">
    <source>
        <dbReference type="ARBA" id="ARBA00022723"/>
    </source>
</evidence>
<keyword evidence="4" id="KW-0479">Metal-binding</keyword>
<comment type="cofactor">
    <cofactor evidence="1">
        <name>Cu cation</name>
        <dbReference type="ChEBI" id="CHEBI:23378"/>
    </cofactor>
</comment>
<feature type="domain" description="Blue (type 1) copper" evidence="10">
    <location>
        <begin position="26"/>
        <end position="112"/>
    </location>
</feature>
<organism evidence="11 12">
    <name type="scientific">Mesorhizobium marinum</name>
    <dbReference type="NCBI Taxonomy" id="3228790"/>
    <lineage>
        <taxon>Bacteria</taxon>
        <taxon>Pseudomonadati</taxon>
        <taxon>Pseudomonadota</taxon>
        <taxon>Alphaproteobacteria</taxon>
        <taxon>Hyphomicrobiales</taxon>
        <taxon>Phyllobacteriaceae</taxon>
        <taxon>Mesorhizobium</taxon>
    </lineage>
</organism>
<name>A0ABV3R2X0_9HYPH</name>
<evidence type="ECO:0000313" key="11">
    <source>
        <dbReference type="EMBL" id="MEW9807666.1"/>
    </source>
</evidence>
<keyword evidence="5" id="KW-0574">Periplasm</keyword>
<dbReference type="InterPro" id="IPR001235">
    <property type="entry name" value="Copper_blue_Plastocyanin"/>
</dbReference>
<comment type="caution">
    <text evidence="11">The sequence shown here is derived from an EMBL/GenBank/DDBJ whole genome shotgun (WGS) entry which is preliminary data.</text>
</comment>
<dbReference type="NCBIfam" id="TIGR02375">
    <property type="entry name" value="pseudoazurin"/>
    <property type="match status" value="1"/>
</dbReference>
<dbReference type="Pfam" id="PF00127">
    <property type="entry name" value="Copper-bind"/>
    <property type="match status" value="1"/>
</dbReference>
<evidence type="ECO:0000256" key="3">
    <source>
        <dbReference type="ARBA" id="ARBA00022448"/>
    </source>
</evidence>
<dbReference type="PRINTS" id="PR00155">
    <property type="entry name" value="AMICYANIN"/>
</dbReference>
<dbReference type="InterPro" id="IPR002386">
    <property type="entry name" value="Amicyanin/Pseudoazurin"/>
</dbReference>
<evidence type="ECO:0000256" key="1">
    <source>
        <dbReference type="ARBA" id="ARBA00001935"/>
    </source>
</evidence>
<keyword evidence="7" id="KW-0186">Copper</keyword>
<evidence type="ECO:0000313" key="12">
    <source>
        <dbReference type="Proteomes" id="UP001556196"/>
    </source>
</evidence>
<keyword evidence="12" id="KW-1185">Reference proteome</keyword>
<dbReference type="PRINTS" id="PR00156">
    <property type="entry name" value="COPPERBLUE"/>
</dbReference>
<dbReference type="EMBL" id="JBFOCI010000005">
    <property type="protein sequence ID" value="MEW9807666.1"/>
    <property type="molecule type" value="Genomic_DNA"/>
</dbReference>
<evidence type="ECO:0000259" key="10">
    <source>
        <dbReference type="Pfam" id="PF00127"/>
    </source>
</evidence>
<dbReference type="SUPFAM" id="SSF49503">
    <property type="entry name" value="Cupredoxins"/>
    <property type="match status" value="1"/>
</dbReference>
<keyword evidence="9" id="KW-0732">Signal</keyword>
<dbReference type="InterPro" id="IPR000923">
    <property type="entry name" value="BlueCu_1"/>
</dbReference>
<dbReference type="Gene3D" id="2.60.40.420">
    <property type="entry name" value="Cupredoxins - blue copper proteins"/>
    <property type="match status" value="1"/>
</dbReference>
<dbReference type="RefSeq" id="WP_367724847.1">
    <property type="nucleotide sequence ID" value="NZ_JBFOCI010000005.1"/>
</dbReference>
<protein>
    <recommendedName>
        <fullName evidence="8">Pseudoazurin</fullName>
    </recommendedName>
</protein>
<feature type="signal peptide" evidence="9">
    <location>
        <begin position="1"/>
        <end position="20"/>
    </location>
</feature>